<keyword evidence="2" id="KW-1185">Reference proteome</keyword>
<evidence type="ECO:0000313" key="1">
    <source>
        <dbReference type="EMBL" id="PKQ46321.1"/>
    </source>
</evidence>
<dbReference type="InterPro" id="IPR025348">
    <property type="entry name" value="DUF4252"/>
</dbReference>
<protein>
    <submittedName>
        <fullName evidence="1">DUF4252 domain-containing protein</fullName>
    </submittedName>
</protein>
<dbReference type="OrthoDB" id="1143555at2"/>
<comment type="caution">
    <text evidence="1">The sequence shown here is derived from an EMBL/GenBank/DDBJ whole genome shotgun (WGS) entry which is preliminary data.</text>
</comment>
<name>A0A2N3HMZ7_9FLAO</name>
<proteinExistence type="predicted"/>
<dbReference type="EMBL" id="PJEO01000014">
    <property type="protein sequence ID" value="PKQ46321.1"/>
    <property type="molecule type" value="Genomic_DNA"/>
</dbReference>
<dbReference type="RefSeq" id="WP_106658598.1">
    <property type="nucleotide sequence ID" value="NZ_PJEO01000014.1"/>
</dbReference>
<dbReference type="Proteomes" id="UP000233435">
    <property type="component" value="Unassembled WGS sequence"/>
</dbReference>
<reference evidence="1 2" key="1">
    <citation type="submission" date="2017-12" db="EMBL/GenBank/DDBJ databases">
        <title>Confluentibacter flavum sp. nov., isolated from the saline lake.</title>
        <authorList>
            <person name="Yu L."/>
        </authorList>
    </citation>
    <scope>NUCLEOTIDE SEQUENCE [LARGE SCALE GENOMIC DNA]</scope>
    <source>
        <strain evidence="1 2">3B</strain>
    </source>
</reference>
<evidence type="ECO:0000313" key="2">
    <source>
        <dbReference type="Proteomes" id="UP000233435"/>
    </source>
</evidence>
<organism evidence="1 2">
    <name type="scientific">Confluentibacter flavum</name>
    <dbReference type="NCBI Taxonomy" id="1909700"/>
    <lineage>
        <taxon>Bacteria</taxon>
        <taxon>Pseudomonadati</taxon>
        <taxon>Bacteroidota</taxon>
        <taxon>Flavobacteriia</taxon>
        <taxon>Flavobacteriales</taxon>
        <taxon>Flavobacteriaceae</taxon>
        <taxon>Confluentibacter</taxon>
    </lineage>
</organism>
<sequence length="180" mass="20561">MHQSIKYIVITIIAAFFLVGCNDGLTMQRYFVEHQETNNFLAQDVPISMLNIDESKLTAEQREAYNSVKRLNFLGYKIDSTNVDVFNSELAKVITILNDEKYNELIDFSYEGAKIAVKYVGDDYEADEFIIFGSSKDMGFGIVRVLGEDMSPEKMMTLGQLFESSNVDTSQFKDLMTFFK</sequence>
<dbReference type="Pfam" id="PF14060">
    <property type="entry name" value="DUF4252"/>
    <property type="match status" value="1"/>
</dbReference>
<dbReference type="PROSITE" id="PS51257">
    <property type="entry name" value="PROKAR_LIPOPROTEIN"/>
    <property type="match status" value="1"/>
</dbReference>
<accession>A0A2N3HMZ7</accession>
<gene>
    <name evidence="1" type="ORF">CSW08_03935</name>
</gene>
<dbReference type="AlphaFoldDB" id="A0A2N3HMZ7"/>